<dbReference type="CDD" id="cd03495">
    <property type="entry name" value="SQR_TypeC_SdhD_like"/>
    <property type="match status" value="1"/>
</dbReference>
<evidence type="ECO:0000256" key="8">
    <source>
        <dbReference type="ARBA" id="ARBA00022532"/>
    </source>
</evidence>
<evidence type="ECO:0000256" key="16">
    <source>
        <dbReference type="SAM" id="Phobius"/>
    </source>
</evidence>
<comment type="subunit">
    <text evidence="5">Part of an enzyme complex containing four subunits: a flavoprotein, an iron-sulfur protein, plus two membrane-anchoring proteins, SdhC and SdhD.</text>
</comment>
<evidence type="ECO:0000256" key="14">
    <source>
        <dbReference type="ARBA" id="ARBA00023004"/>
    </source>
</evidence>
<keyword evidence="14" id="KW-0408">Iron</keyword>
<feature type="transmembrane region" description="Helical" evidence="16">
    <location>
        <begin position="30"/>
        <end position="52"/>
    </location>
</feature>
<evidence type="ECO:0000256" key="3">
    <source>
        <dbReference type="ARBA" id="ARBA00004141"/>
    </source>
</evidence>
<evidence type="ECO:0000256" key="9">
    <source>
        <dbReference type="ARBA" id="ARBA00022617"/>
    </source>
</evidence>
<proteinExistence type="predicted"/>
<evidence type="ECO:0000256" key="10">
    <source>
        <dbReference type="ARBA" id="ARBA00022692"/>
    </source>
</evidence>
<keyword evidence="10 16" id="KW-0812">Transmembrane</keyword>
<feature type="transmembrane region" description="Helical" evidence="16">
    <location>
        <begin position="101"/>
        <end position="122"/>
    </location>
</feature>
<comment type="function">
    <text evidence="2">Membrane-anchoring subunit of succinate dehydrogenase (SDH).</text>
</comment>
<evidence type="ECO:0000256" key="5">
    <source>
        <dbReference type="ARBA" id="ARBA00011558"/>
    </source>
</evidence>
<dbReference type="InterPro" id="IPR000701">
    <property type="entry name" value="SuccDH_FuR_B_TM-su"/>
</dbReference>
<evidence type="ECO:0000256" key="1">
    <source>
        <dbReference type="ARBA" id="ARBA00001971"/>
    </source>
</evidence>
<evidence type="ECO:0000256" key="15">
    <source>
        <dbReference type="ARBA" id="ARBA00023136"/>
    </source>
</evidence>
<dbReference type="RefSeq" id="WP_307268975.1">
    <property type="nucleotide sequence ID" value="NZ_JAUSVX010000001.1"/>
</dbReference>
<dbReference type="InterPro" id="IPR014312">
    <property type="entry name" value="Succ_DH_anchor"/>
</dbReference>
<accession>A0ABU0J464</accession>
<evidence type="ECO:0000256" key="4">
    <source>
        <dbReference type="ARBA" id="ARBA00005163"/>
    </source>
</evidence>
<protein>
    <recommendedName>
        <fullName evidence="6">Succinate dehydrogenase hydrophobic membrane anchor subunit</fullName>
    </recommendedName>
</protein>
<comment type="cofactor">
    <cofactor evidence="1">
        <name>heme</name>
        <dbReference type="ChEBI" id="CHEBI:30413"/>
    </cofactor>
</comment>
<dbReference type="EMBL" id="JAUSVX010000001">
    <property type="protein sequence ID" value="MDQ0468208.1"/>
    <property type="molecule type" value="Genomic_DNA"/>
</dbReference>
<dbReference type="InterPro" id="IPR034804">
    <property type="entry name" value="SQR/QFR_C/D"/>
</dbReference>
<name>A0ABU0J464_9HYPH</name>
<comment type="pathway">
    <text evidence="4">Carbohydrate metabolism; tricarboxylic acid cycle.</text>
</comment>
<feature type="transmembrane region" description="Helical" evidence="16">
    <location>
        <begin position="64"/>
        <end position="81"/>
    </location>
</feature>
<keyword evidence="8" id="KW-0816">Tricarboxylic acid cycle</keyword>
<keyword evidence="15 16" id="KW-0472">Membrane</keyword>
<reference evidence="17 18" key="1">
    <citation type="submission" date="2023-07" db="EMBL/GenBank/DDBJ databases">
        <title>Genomic Encyclopedia of Type Strains, Phase IV (KMG-IV): sequencing the most valuable type-strain genomes for metagenomic binning, comparative biology and taxonomic classification.</title>
        <authorList>
            <person name="Goeker M."/>
        </authorList>
    </citation>
    <scope>NUCLEOTIDE SEQUENCE [LARGE SCALE GENOMIC DNA]</scope>
    <source>
        <strain evidence="17 18">DSM 19619</strain>
    </source>
</reference>
<keyword evidence="18" id="KW-1185">Reference proteome</keyword>
<keyword evidence="7" id="KW-0813">Transport</keyword>
<evidence type="ECO:0000256" key="7">
    <source>
        <dbReference type="ARBA" id="ARBA00022448"/>
    </source>
</evidence>
<sequence length="128" mass="13763">MTTSMKTPLGKVRGLGSAKSGTEHFWRQRLTGVALVPLTIIFVLALIGLARADAATALARLRSPWLGLPLLLFVGAGAYHMRLGMQVIIEDYVTDETLKLAAVMANAFFCVLIGVLCAYALLKLNFGV</sequence>
<comment type="subcellular location">
    <subcellularLocation>
        <location evidence="3">Membrane</location>
        <topology evidence="3">Multi-pass membrane protein</topology>
    </subcellularLocation>
</comment>
<dbReference type="Pfam" id="PF01127">
    <property type="entry name" value="Sdh_cyt"/>
    <property type="match status" value="1"/>
</dbReference>
<evidence type="ECO:0000256" key="13">
    <source>
        <dbReference type="ARBA" id="ARBA00022989"/>
    </source>
</evidence>
<keyword evidence="11" id="KW-0479">Metal-binding</keyword>
<keyword evidence="13 16" id="KW-1133">Transmembrane helix</keyword>
<keyword evidence="9" id="KW-0349">Heme</keyword>
<evidence type="ECO:0000256" key="12">
    <source>
        <dbReference type="ARBA" id="ARBA00022982"/>
    </source>
</evidence>
<evidence type="ECO:0000256" key="11">
    <source>
        <dbReference type="ARBA" id="ARBA00022723"/>
    </source>
</evidence>
<gene>
    <name evidence="17" type="ORF">QO011_001203</name>
</gene>
<dbReference type="Proteomes" id="UP001242480">
    <property type="component" value="Unassembled WGS sequence"/>
</dbReference>
<evidence type="ECO:0000256" key="6">
    <source>
        <dbReference type="ARBA" id="ARBA00019425"/>
    </source>
</evidence>
<organism evidence="17 18">
    <name type="scientific">Labrys wisconsinensis</name>
    <dbReference type="NCBI Taxonomy" id="425677"/>
    <lineage>
        <taxon>Bacteria</taxon>
        <taxon>Pseudomonadati</taxon>
        <taxon>Pseudomonadota</taxon>
        <taxon>Alphaproteobacteria</taxon>
        <taxon>Hyphomicrobiales</taxon>
        <taxon>Xanthobacteraceae</taxon>
        <taxon>Labrys</taxon>
    </lineage>
</organism>
<dbReference type="Gene3D" id="1.20.1300.10">
    <property type="entry name" value="Fumarate reductase/succinate dehydrogenase, transmembrane subunit"/>
    <property type="match status" value="1"/>
</dbReference>
<evidence type="ECO:0000313" key="18">
    <source>
        <dbReference type="Proteomes" id="UP001242480"/>
    </source>
</evidence>
<dbReference type="SUPFAM" id="SSF81343">
    <property type="entry name" value="Fumarate reductase respiratory complex transmembrane subunits"/>
    <property type="match status" value="1"/>
</dbReference>
<dbReference type="NCBIfam" id="TIGR02968">
    <property type="entry name" value="succ_dehyd_anc"/>
    <property type="match status" value="1"/>
</dbReference>
<evidence type="ECO:0000256" key="2">
    <source>
        <dbReference type="ARBA" id="ARBA00004050"/>
    </source>
</evidence>
<keyword evidence="12" id="KW-0249">Electron transport</keyword>
<evidence type="ECO:0000313" key="17">
    <source>
        <dbReference type="EMBL" id="MDQ0468208.1"/>
    </source>
</evidence>
<comment type="caution">
    <text evidence="17">The sequence shown here is derived from an EMBL/GenBank/DDBJ whole genome shotgun (WGS) entry which is preliminary data.</text>
</comment>